<sequence>MSQSFYTEVTSYHTPEDSHWREVISVF</sequence>
<accession>A0ABN9AQI0</accession>
<keyword evidence="2" id="KW-1185">Reference proteome</keyword>
<comment type="caution">
    <text evidence="1">The sequence shown here is derived from an EMBL/GenBank/DDBJ whole genome shotgun (WGS) entry which is preliminary data.</text>
</comment>
<evidence type="ECO:0000313" key="1">
    <source>
        <dbReference type="EMBL" id="CAI9538294.1"/>
    </source>
</evidence>
<organism evidence="1 2">
    <name type="scientific">Staurois parvus</name>
    <dbReference type="NCBI Taxonomy" id="386267"/>
    <lineage>
        <taxon>Eukaryota</taxon>
        <taxon>Metazoa</taxon>
        <taxon>Chordata</taxon>
        <taxon>Craniata</taxon>
        <taxon>Vertebrata</taxon>
        <taxon>Euteleostomi</taxon>
        <taxon>Amphibia</taxon>
        <taxon>Batrachia</taxon>
        <taxon>Anura</taxon>
        <taxon>Neobatrachia</taxon>
        <taxon>Ranoidea</taxon>
        <taxon>Ranidae</taxon>
        <taxon>Staurois</taxon>
    </lineage>
</organism>
<protein>
    <submittedName>
        <fullName evidence="1">Uncharacterized protein</fullName>
    </submittedName>
</protein>
<name>A0ABN9AQI0_9NEOB</name>
<reference evidence="1" key="1">
    <citation type="submission" date="2023-05" db="EMBL/GenBank/DDBJ databases">
        <authorList>
            <person name="Stuckert A."/>
        </authorList>
    </citation>
    <scope>NUCLEOTIDE SEQUENCE</scope>
</reference>
<proteinExistence type="predicted"/>
<gene>
    <name evidence="1" type="ORF">SPARVUS_LOCUS1409610</name>
</gene>
<dbReference type="EMBL" id="CATNWA010000842">
    <property type="protein sequence ID" value="CAI9538294.1"/>
    <property type="molecule type" value="Genomic_DNA"/>
</dbReference>
<evidence type="ECO:0000313" key="2">
    <source>
        <dbReference type="Proteomes" id="UP001162483"/>
    </source>
</evidence>
<dbReference type="Proteomes" id="UP001162483">
    <property type="component" value="Unassembled WGS sequence"/>
</dbReference>